<keyword evidence="7 9" id="KW-0786">Thiamine pyrophosphate</keyword>
<dbReference type="Gene3D" id="3.40.50.1220">
    <property type="entry name" value="TPP-binding domain"/>
    <property type="match status" value="1"/>
</dbReference>
<keyword evidence="6" id="KW-0460">Magnesium</keyword>
<dbReference type="Pfam" id="PF00205">
    <property type="entry name" value="TPP_enzyme_M"/>
    <property type="match status" value="1"/>
</dbReference>
<evidence type="ECO:0000259" key="11">
    <source>
        <dbReference type="Pfam" id="PF00205"/>
    </source>
</evidence>
<dbReference type="InterPro" id="IPR011766">
    <property type="entry name" value="TPP_enzyme_TPP-bd"/>
</dbReference>
<evidence type="ECO:0000256" key="4">
    <source>
        <dbReference type="ARBA" id="ARBA00022723"/>
    </source>
</evidence>
<protein>
    <submittedName>
        <fullName evidence="14">Thiamine pyrophosphate-binding protein</fullName>
    </submittedName>
</protein>
<feature type="domain" description="Thiamine pyrophosphate enzyme TPP-binding" evidence="12">
    <location>
        <begin position="403"/>
        <end position="545"/>
    </location>
</feature>
<gene>
    <name evidence="14" type="ORF">M5G25_25940</name>
</gene>
<keyword evidence="5" id="KW-0210">Decarboxylase</keyword>
<dbReference type="RefSeq" id="WP_268561550.1">
    <property type="nucleotide sequence ID" value="NZ_JAMDGR010000023.1"/>
</dbReference>
<comment type="caution">
    <text evidence="14">The sequence shown here is derived from an EMBL/GenBank/DDBJ whole genome shotgun (WGS) entry which is preliminary data.</text>
</comment>
<dbReference type="InterPro" id="IPR029035">
    <property type="entry name" value="DHS-like_NAD/FAD-binding_dom"/>
</dbReference>
<evidence type="ECO:0000256" key="5">
    <source>
        <dbReference type="ARBA" id="ARBA00022793"/>
    </source>
</evidence>
<dbReference type="SUPFAM" id="SSF52518">
    <property type="entry name" value="Thiamin diphosphate-binding fold (THDP-binding)"/>
    <property type="match status" value="2"/>
</dbReference>
<dbReference type="InterPro" id="IPR012000">
    <property type="entry name" value="Thiamin_PyroP_enz_cen_dom"/>
</dbReference>
<dbReference type="Proteomes" id="UP001217610">
    <property type="component" value="Unassembled WGS sequence"/>
</dbReference>
<evidence type="ECO:0000256" key="6">
    <source>
        <dbReference type="ARBA" id="ARBA00022842"/>
    </source>
</evidence>
<evidence type="ECO:0000256" key="9">
    <source>
        <dbReference type="RuleBase" id="RU362132"/>
    </source>
</evidence>
<sequence>MASNDPFSVADYLLTRLQQLGLTKVFQVPGDYVSHFMSALDDFDGIDAVGEVNEMAAAYAADGYARYTGIGAVSLQYSVGTFSALNAIAGAYVERNPLVLISASPSAQNRDLIWSQDVLFHHSTGDLDVGRKVFEPVTVASLILDDSLRAPALIDEALVKAISERRPIYLEAWQNVWGEPCPRPQGELQPLPARCDEASMRAAIEASLLRLGSARSPLIMLGIEVARYGLQEQVMRLIEASGLPFTTSLEAKTVVDESHPQFIGTYAGTASRLWTQAFMQDVDCILALGVIFTDDYLQLLNQDFSRIILVNSQLARTGLQYYPHVPLPEYVQRLLGALGLDSDYPLRNHVPEPARPPLLQQGAPDDALGYDLFLEILDGFARQQNLWPGSSLILGESSALYAASNINGLPRDSFVADAIWGSLGHETGCALGVAMGSGRRPIVVAGDGGFMMICQSLSTLARNRINALVFVMSNEVYAIEQAFVDIDAFEPGGQFAPFDTLPTWDYLALAKGFGAEGFKVSTRAGLEQLLPQLLQIKDRPALIQVVIPRQDLAPQIKRLAKPDGPSFVARHSHDNDNDNDND</sequence>
<evidence type="ECO:0000259" key="13">
    <source>
        <dbReference type="Pfam" id="PF02776"/>
    </source>
</evidence>
<dbReference type="EMBL" id="JAMDGR010000023">
    <property type="protein sequence ID" value="MDD1151722.1"/>
    <property type="molecule type" value="Genomic_DNA"/>
</dbReference>
<dbReference type="Pfam" id="PF02775">
    <property type="entry name" value="TPP_enzyme_C"/>
    <property type="match status" value="1"/>
</dbReference>
<evidence type="ECO:0000256" key="3">
    <source>
        <dbReference type="ARBA" id="ARBA00007812"/>
    </source>
</evidence>
<comment type="cofactor">
    <cofactor evidence="2">
        <name>thiamine diphosphate</name>
        <dbReference type="ChEBI" id="CHEBI:58937"/>
    </cofactor>
</comment>
<evidence type="ECO:0000256" key="8">
    <source>
        <dbReference type="ARBA" id="ARBA00023239"/>
    </source>
</evidence>
<dbReference type="PIRSF" id="PIRSF036565">
    <property type="entry name" value="Pyruvt_ip_decrb"/>
    <property type="match status" value="1"/>
</dbReference>
<dbReference type="PANTHER" id="PTHR43452">
    <property type="entry name" value="PYRUVATE DECARBOXYLASE"/>
    <property type="match status" value="1"/>
</dbReference>
<evidence type="ECO:0000313" key="14">
    <source>
        <dbReference type="EMBL" id="MDD1151722.1"/>
    </source>
</evidence>
<evidence type="ECO:0000256" key="2">
    <source>
        <dbReference type="ARBA" id="ARBA00001964"/>
    </source>
</evidence>
<dbReference type="InterPro" id="IPR012001">
    <property type="entry name" value="Thiamin_PyroP_enz_TPP-bd_dom"/>
</dbReference>
<keyword evidence="8" id="KW-0456">Lyase</keyword>
<evidence type="ECO:0000259" key="12">
    <source>
        <dbReference type="Pfam" id="PF02775"/>
    </source>
</evidence>
<evidence type="ECO:0000313" key="15">
    <source>
        <dbReference type="Proteomes" id="UP001217610"/>
    </source>
</evidence>
<dbReference type="InterPro" id="IPR012110">
    <property type="entry name" value="PDC/IPDC-like"/>
</dbReference>
<reference evidence="14 15" key="1">
    <citation type="submission" date="2022-05" db="EMBL/GenBank/DDBJ databases">
        <title>Novel Pseudomonas spp. Isolated from a Rainbow Trout Aquaculture Facility.</title>
        <authorList>
            <person name="Testerman T."/>
            <person name="Graf J."/>
        </authorList>
    </citation>
    <scope>NUCLEOTIDE SEQUENCE [LARGE SCALE GENOMIC DNA]</scope>
    <source>
        <strain evidence="14 15">ID357</strain>
    </source>
</reference>
<keyword evidence="4" id="KW-0479">Metal-binding</keyword>
<dbReference type="Gene3D" id="3.40.50.970">
    <property type="match status" value="2"/>
</dbReference>
<evidence type="ECO:0000256" key="7">
    <source>
        <dbReference type="ARBA" id="ARBA00023052"/>
    </source>
</evidence>
<name>A0ABT5QC12_9PSED</name>
<evidence type="ECO:0000256" key="1">
    <source>
        <dbReference type="ARBA" id="ARBA00001920"/>
    </source>
</evidence>
<comment type="cofactor">
    <cofactor evidence="1">
        <name>a metal cation</name>
        <dbReference type="ChEBI" id="CHEBI:25213"/>
    </cofactor>
</comment>
<dbReference type="InterPro" id="IPR029061">
    <property type="entry name" value="THDP-binding"/>
</dbReference>
<accession>A0ABT5QC12</accession>
<organism evidence="14 15">
    <name type="scientific">Pseudomonas idahonensis</name>
    <dbReference type="NCBI Taxonomy" id="2942628"/>
    <lineage>
        <taxon>Bacteria</taxon>
        <taxon>Pseudomonadati</taxon>
        <taxon>Pseudomonadota</taxon>
        <taxon>Gammaproteobacteria</taxon>
        <taxon>Pseudomonadales</taxon>
        <taxon>Pseudomonadaceae</taxon>
        <taxon>Pseudomonas</taxon>
    </lineage>
</organism>
<feature type="region of interest" description="Disordered" evidence="10">
    <location>
        <begin position="562"/>
        <end position="582"/>
    </location>
</feature>
<keyword evidence="15" id="KW-1185">Reference proteome</keyword>
<feature type="domain" description="Thiamine pyrophosphate enzyme N-terminal TPP-binding" evidence="13">
    <location>
        <begin position="8"/>
        <end position="116"/>
    </location>
</feature>
<dbReference type="SUPFAM" id="SSF52467">
    <property type="entry name" value="DHS-like NAD/FAD-binding domain"/>
    <property type="match status" value="1"/>
</dbReference>
<dbReference type="Pfam" id="PF02776">
    <property type="entry name" value="TPP_enzyme_N"/>
    <property type="match status" value="1"/>
</dbReference>
<proteinExistence type="inferred from homology"/>
<comment type="similarity">
    <text evidence="3 9">Belongs to the TPP enzyme family.</text>
</comment>
<evidence type="ECO:0000256" key="10">
    <source>
        <dbReference type="SAM" id="MobiDB-lite"/>
    </source>
</evidence>
<dbReference type="PANTHER" id="PTHR43452:SF30">
    <property type="entry name" value="PYRUVATE DECARBOXYLASE ISOZYME 1-RELATED"/>
    <property type="match status" value="1"/>
</dbReference>
<feature type="domain" description="Thiamine pyrophosphate enzyme central" evidence="11">
    <location>
        <begin position="208"/>
        <end position="338"/>
    </location>
</feature>